<dbReference type="AlphaFoldDB" id="A0A6I9Y8Z5"/>
<keyword evidence="2" id="KW-0175">Coiled coil</keyword>
<evidence type="ECO:0000256" key="2">
    <source>
        <dbReference type="ARBA" id="ARBA00023054"/>
    </source>
</evidence>
<dbReference type="PANTHER" id="PTHR45691:SF3">
    <property type="entry name" value="PROTEIN DIAPHANOUS HOMOLOG 2"/>
    <property type="match status" value="1"/>
</dbReference>
<dbReference type="FunFam" id="1.25.10.10:FF:000033">
    <property type="entry name" value="Diaphanous related formin 2"/>
    <property type="match status" value="1"/>
</dbReference>
<dbReference type="FunFam" id="1.10.20.40:FF:000001">
    <property type="entry name" value="Diaphanous related formin 2"/>
    <property type="match status" value="1"/>
</dbReference>
<accession>A0A6I9Y8Z5</accession>
<dbReference type="GO" id="GO:0005884">
    <property type="term" value="C:actin filament"/>
    <property type="evidence" value="ECO:0007669"/>
    <property type="project" value="TreeGrafter"/>
</dbReference>
<dbReference type="PANTHER" id="PTHR45691">
    <property type="entry name" value="PROTEIN DIAPHANOUS"/>
    <property type="match status" value="1"/>
</dbReference>
<organism evidence="5 6">
    <name type="scientific">Thamnophis sirtalis</name>
    <dbReference type="NCBI Taxonomy" id="35019"/>
    <lineage>
        <taxon>Eukaryota</taxon>
        <taxon>Metazoa</taxon>
        <taxon>Chordata</taxon>
        <taxon>Craniata</taxon>
        <taxon>Vertebrata</taxon>
        <taxon>Euteleostomi</taxon>
        <taxon>Lepidosauria</taxon>
        <taxon>Squamata</taxon>
        <taxon>Bifurcata</taxon>
        <taxon>Unidentata</taxon>
        <taxon>Episquamata</taxon>
        <taxon>Toxicofera</taxon>
        <taxon>Serpentes</taxon>
        <taxon>Colubroidea</taxon>
        <taxon>Colubridae</taxon>
        <taxon>Natricinae</taxon>
        <taxon>Thamnophis</taxon>
    </lineage>
</organism>
<dbReference type="InterPro" id="IPR044933">
    <property type="entry name" value="DIA_GBD_sf"/>
</dbReference>
<feature type="region of interest" description="Disordered" evidence="3">
    <location>
        <begin position="1"/>
        <end position="39"/>
    </location>
</feature>
<dbReference type="InterPro" id="IPR010473">
    <property type="entry name" value="GTPase-bd"/>
</dbReference>
<dbReference type="Gene3D" id="1.10.238.150">
    <property type="entry name" value="Formin, FH3 diaphanous domain"/>
    <property type="match status" value="1"/>
</dbReference>
<reference evidence="6" key="1">
    <citation type="submission" date="2025-08" db="UniProtKB">
        <authorList>
            <consortium name="RefSeq"/>
        </authorList>
    </citation>
    <scope>IDENTIFICATION</scope>
</reference>
<evidence type="ECO:0000259" key="4">
    <source>
        <dbReference type="PROSITE" id="PS51232"/>
    </source>
</evidence>
<dbReference type="InterPro" id="IPR051412">
    <property type="entry name" value="Formin_Homology_Diaphanous_sf"/>
</dbReference>
<dbReference type="OrthoDB" id="1104827at2759"/>
<dbReference type="InterPro" id="IPR016024">
    <property type="entry name" value="ARM-type_fold"/>
</dbReference>
<feature type="region of interest" description="Disordered" evidence="3">
    <location>
        <begin position="534"/>
        <end position="555"/>
    </location>
</feature>
<protein>
    <submittedName>
        <fullName evidence="6">Protein diaphanous homolog 2-like</fullName>
    </submittedName>
</protein>
<evidence type="ECO:0000313" key="5">
    <source>
        <dbReference type="Proteomes" id="UP000504617"/>
    </source>
</evidence>
<dbReference type="Gene3D" id="1.10.20.40">
    <property type="entry name" value="Formin, diaphanous GTPase-binding domain"/>
    <property type="match status" value="1"/>
</dbReference>
<evidence type="ECO:0000256" key="3">
    <source>
        <dbReference type="SAM" id="MobiDB-lite"/>
    </source>
</evidence>
<dbReference type="InterPro" id="IPR014768">
    <property type="entry name" value="GBD/FH3_dom"/>
</dbReference>
<feature type="non-terminal residue" evidence="6">
    <location>
        <position position="555"/>
    </location>
</feature>
<dbReference type="SUPFAM" id="SSF48371">
    <property type="entry name" value="ARM repeat"/>
    <property type="match status" value="1"/>
</dbReference>
<dbReference type="RefSeq" id="XP_013917785.1">
    <property type="nucleotide sequence ID" value="XM_014062310.1"/>
</dbReference>
<evidence type="ECO:0000313" key="6">
    <source>
        <dbReference type="RefSeq" id="XP_013917785.1"/>
    </source>
</evidence>
<dbReference type="FunFam" id="1.10.238.150:FF:000002">
    <property type="entry name" value="protein diaphanous homolog 2 isoform X2"/>
    <property type="match status" value="1"/>
</dbReference>
<sequence length="555" mass="63125">MEGQGTGGEDPPGKGTPRRGGSGGGRPSEEESKNKPKLNLQIKTLADDVRDRLTSFRKSGVKKERLLIQHPIDSPASINELPVAQPLFDERSMNLSEKEVMDLFEKMMEDMNLNEERKAPLRNKDLTTKREMVVQYISATAKSIIGSKVPGGLKNSKHECTLSSQEYVHELRSGISEEKLLNCLESLRVSLTSNPVSWVNNFGYEGLGLLLDVLEKLLDKRQQESIDKKNQHKLIQCLKAFMNNKYGLQRILGDERSLLLLARAIDPKQPNMMTETVKILSAICIVGEENMLDKILGAITIAAERNNGERFANIVEGLENHEALQLQVACMQFINALVTSPEELDFRVHLRNEFLRCGLKKILPDLKEKENEELDIQLKVFDENKEEDSIEMAHRLNDIKVEIDDVNEVYHLLYNMLKETASENYFLSILQHFLLIRNDYYVRPQYYKIIEECVTQIVLHCSGMDPDFKYRGRLDVDFTHLVDSCVNKAKVEESEQKAADFSKKFDEEFSARQEAQAELQMREEKIRQLEAEIQQLRTQGPASSSAGAPPPPPPP</sequence>
<dbReference type="GO" id="GO:0031267">
    <property type="term" value="F:small GTPase binding"/>
    <property type="evidence" value="ECO:0007669"/>
    <property type="project" value="InterPro"/>
</dbReference>
<dbReference type="GO" id="GO:0030041">
    <property type="term" value="P:actin filament polymerization"/>
    <property type="evidence" value="ECO:0007669"/>
    <property type="project" value="TreeGrafter"/>
</dbReference>
<name>A0A6I9Y8Z5_9SAUR</name>
<dbReference type="Pfam" id="PF06367">
    <property type="entry name" value="Drf_FH3"/>
    <property type="match status" value="1"/>
</dbReference>
<dbReference type="Gene3D" id="1.25.10.10">
    <property type="entry name" value="Leucine-rich Repeat Variant"/>
    <property type="match status" value="1"/>
</dbReference>
<dbReference type="Proteomes" id="UP000504617">
    <property type="component" value="Unplaced"/>
</dbReference>
<comment type="similarity">
    <text evidence="1">Belongs to the formin homology family. Diaphanous subfamily.</text>
</comment>
<feature type="compositionally biased region" description="Gly residues" evidence="3">
    <location>
        <begin position="1"/>
        <end position="10"/>
    </location>
</feature>
<dbReference type="SMART" id="SM01140">
    <property type="entry name" value="Drf_GBD"/>
    <property type="match status" value="1"/>
</dbReference>
<keyword evidence="5" id="KW-1185">Reference proteome</keyword>
<dbReference type="Pfam" id="PF06371">
    <property type="entry name" value="Drf_GBD"/>
    <property type="match status" value="1"/>
</dbReference>
<dbReference type="PROSITE" id="PS51232">
    <property type="entry name" value="GBD_FH3"/>
    <property type="match status" value="1"/>
</dbReference>
<dbReference type="InterPro" id="IPR011989">
    <property type="entry name" value="ARM-like"/>
</dbReference>
<dbReference type="GO" id="GO:0003779">
    <property type="term" value="F:actin binding"/>
    <property type="evidence" value="ECO:0007669"/>
    <property type="project" value="InterPro"/>
</dbReference>
<feature type="domain" description="GBD/FH3" evidence="4">
    <location>
        <begin position="92"/>
        <end position="465"/>
    </location>
</feature>
<proteinExistence type="inferred from homology"/>
<dbReference type="InterPro" id="IPR010472">
    <property type="entry name" value="FH3_dom"/>
</dbReference>
<dbReference type="KEGG" id="tsr:106545675"/>
<dbReference type="GeneID" id="106545675"/>
<gene>
    <name evidence="6" type="primary">LOC106545675</name>
</gene>
<evidence type="ECO:0000256" key="1">
    <source>
        <dbReference type="ARBA" id="ARBA00008214"/>
    </source>
</evidence>
<dbReference type="SMART" id="SM01139">
    <property type="entry name" value="Drf_FH3"/>
    <property type="match status" value="1"/>
</dbReference>